<dbReference type="PANTHER" id="PTHR33936:SF1">
    <property type="entry name" value="PROTEIN CBG06911"/>
    <property type="match status" value="1"/>
</dbReference>
<name>A0A8S1GQN5_9PELO</name>
<accession>A0A8S1GQN5</accession>
<evidence type="ECO:0000313" key="3">
    <source>
        <dbReference type="Proteomes" id="UP000835052"/>
    </source>
</evidence>
<gene>
    <name evidence="2" type="ORF">CAUJ_LOCUS1645</name>
</gene>
<dbReference type="PANTHER" id="PTHR33936">
    <property type="entry name" value="PROTEIN CBG17840"/>
    <property type="match status" value="1"/>
</dbReference>
<dbReference type="Proteomes" id="UP000835052">
    <property type="component" value="Unassembled WGS sequence"/>
</dbReference>
<feature type="region of interest" description="Disordered" evidence="1">
    <location>
        <begin position="171"/>
        <end position="190"/>
    </location>
</feature>
<protein>
    <recommendedName>
        <fullName evidence="4">C2H2-type domain-containing protein</fullName>
    </recommendedName>
</protein>
<keyword evidence="3" id="KW-1185">Reference proteome</keyword>
<proteinExistence type="predicted"/>
<evidence type="ECO:0000313" key="2">
    <source>
        <dbReference type="EMBL" id="CAD6185726.1"/>
    </source>
</evidence>
<evidence type="ECO:0000256" key="1">
    <source>
        <dbReference type="SAM" id="MobiDB-lite"/>
    </source>
</evidence>
<evidence type="ECO:0008006" key="4">
    <source>
        <dbReference type="Google" id="ProtNLM"/>
    </source>
</evidence>
<reference evidence="2" key="1">
    <citation type="submission" date="2020-10" db="EMBL/GenBank/DDBJ databases">
        <authorList>
            <person name="Kikuchi T."/>
        </authorList>
    </citation>
    <scope>NUCLEOTIDE SEQUENCE</scope>
    <source>
        <strain evidence="2">NKZ352</strain>
    </source>
</reference>
<dbReference type="InterPro" id="IPR052797">
    <property type="entry name" value="RegFact_GeneExpr_CellDeath"/>
</dbReference>
<dbReference type="EMBL" id="CAJGYM010000003">
    <property type="protein sequence ID" value="CAD6185726.1"/>
    <property type="molecule type" value="Genomic_DNA"/>
</dbReference>
<sequence>MCSSIQLCCPMCGSTELETPEELCEHVARAHDHDLAVRSGRFDSYVHFQIWLSSIEETRSDGGYIGSDEGPSYEGEYYLLCRRKPSIGAKRRRLSEEFVESNTVTCSAFVHVVETLDGCVSVQYCLEHCGHCEDDRSEEIQSTRSRKRVNLKRSSPCISDDHCDDDCHCETSSKSGSLSPSPSIYSPIREDDVNHNVIEDGTYDLSSLNTFITERLDTTADRLRALTKVLAELAVDIKKCDDRQCTLVI</sequence>
<dbReference type="AlphaFoldDB" id="A0A8S1GQN5"/>
<feature type="compositionally biased region" description="Low complexity" evidence="1">
    <location>
        <begin position="172"/>
        <end position="187"/>
    </location>
</feature>
<dbReference type="OrthoDB" id="5874132at2759"/>
<comment type="caution">
    <text evidence="2">The sequence shown here is derived from an EMBL/GenBank/DDBJ whole genome shotgun (WGS) entry which is preliminary data.</text>
</comment>
<organism evidence="2 3">
    <name type="scientific">Caenorhabditis auriculariae</name>
    <dbReference type="NCBI Taxonomy" id="2777116"/>
    <lineage>
        <taxon>Eukaryota</taxon>
        <taxon>Metazoa</taxon>
        <taxon>Ecdysozoa</taxon>
        <taxon>Nematoda</taxon>
        <taxon>Chromadorea</taxon>
        <taxon>Rhabditida</taxon>
        <taxon>Rhabditina</taxon>
        <taxon>Rhabditomorpha</taxon>
        <taxon>Rhabditoidea</taxon>
        <taxon>Rhabditidae</taxon>
        <taxon>Peloderinae</taxon>
        <taxon>Caenorhabditis</taxon>
    </lineage>
</organism>